<protein>
    <recommendedName>
        <fullName evidence="1">Bacterial repeat domain-containing protein</fullName>
    </recommendedName>
</protein>
<feature type="domain" description="Bacterial repeat" evidence="1">
    <location>
        <begin position="215"/>
        <end position="266"/>
    </location>
</feature>
<evidence type="ECO:0000313" key="2">
    <source>
        <dbReference type="EMBL" id="GEM74682.1"/>
    </source>
</evidence>
<sequence length="1456" mass="160539">MDTIRRLLSLFFIILFSYFTVGCKDSGIFSSPEDDSRSKLTPLYNVTVVALGAGDVTPESFIGKQAGSFVEFTATPEEGYLFDTLNGNCFADLNSEMGDTKTFSVGPLQQDCDFEVTFVEKLNAALLPVYNVVVKVHGEGKALPQIQQKIEGEKAIFTLTPEENYKLASLNGDCFSALIETHDDTKTFSVGPLSKDCEIEAHFSDKNFSGFVPTYTVNINAVGNGQVSLQQATYLEGEFATFTASPDEGYRFKTITGDCFAALTVTDGDNRTFNVGPLTKDCFIDVAFTEKENSALLPVYELAVTASANGTVSPSFQEVLSGNLASFTVKPNDGYRFEVLEGNCLSALENSSGDNRTFTIGPFDKNCSLHARFIEKNNTEVVAIYSLETNLSEGNGQIQPAFQEGLAESMLAFSVTPSAGSKIAELVGTCPRSLSEKNGDTYIFQVGPMHKSCIFDVSFAEKDNINLTPIYEVAVNTMGQGQASPDTQKRPEGEFATFDAIPNEGFRFDTITGNCFPAMLGTLQDIKTFTVGPLKEDCEMNVNFTEKSNDELIPLYQFKASIKGEGQVDPAIKIVLEGESVTYTASPNEGYRFEALEGNCFSALEAKEGDNRTFKVGPFEHDCTLNVSFVEKESASLVSMYDVAVNLGEGGTVSTQNFYVEQGSDVLFTVSPEPNYRIGKVESTLVGLGGWKCQPVVASGDDDIPTQPTGYMVRNVSGNCGIKVTFFHMMDNDPINTIEHVKVSFNANSGGSIDPNHFYAEKDSDIEFTVTPLAGYRIDNVESVPVDLGNETCEVILANGDDGDITTATTYTMKNLQDDCEVSVDFGTFDSAIQEPEDVIGVRINVVGDVKGSVSKNFAYPEVGEMVTFNVNPTSMFSRIKSVTGDTCSVSIMSNDFNPKDATDYITDAIDEPCQISVQFEKVYVVMFSGGDHGEINITNVFNGSETTSASGTAIEVVKGSQVEFTVKVDPGYEFSSIVYYNAPSCGIESFPLDGLFENEEVFKTAPILDFCQFELDVVLGSNPVCIESGNQLIKVDQNWTAESPVPAYPTGQNVWAVTNATIKHPLIIKWLVTDKINIDTTCVTDMSNLFNREYYDEDALTKFRSNPDFFNGDVSDWVTRHVTNMSHMFKGNKKFNNEGIESWDVSNVTSMEGMFANTSDKPDSTGFNRNLSNWDVSKVTTMKDMFNGAKGFNNADTTLWNNNDIGPSHNLINTSRMFYNAKAFNQDISSWDIRYVSDMSGMFKGAARFNNAGRPLWNNNIVPGMALDPEKTLKISGMFDGATSFNQPINNWNISQVTSLNNLFHNAFVFNQSVNDWDTEKVVSMYGMFDHASKFNSPLNNWDVSNVVNMSSMFKNTKDFDQDITGWDVSNVKDMSHMFENSFTFNQDISDWKVKLEDKDDIDSMFWGGLHFDQNLTCWNVVNIDKKPIYFESKILQSIHYPKFGQAPASECNNN</sequence>
<gene>
    <name evidence="2" type="ORF">VSA01S_07940</name>
</gene>
<feature type="domain" description="Bacterial repeat" evidence="1">
    <location>
        <begin position="561"/>
        <end position="615"/>
    </location>
</feature>
<accession>A0A511QE17</accession>
<proteinExistence type="predicted"/>
<dbReference type="Pfam" id="PF03382">
    <property type="entry name" value="DUF285"/>
    <property type="match status" value="3"/>
</dbReference>
<dbReference type="RefSeq" id="WP_050567297.1">
    <property type="nucleotide sequence ID" value="NZ_BAOJ01000033.1"/>
</dbReference>
<feature type="domain" description="Bacterial repeat" evidence="1">
    <location>
        <begin position="300"/>
        <end position="373"/>
    </location>
</feature>
<evidence type="ECO:0000259" key="1">
    <source>
        <dbReference type="Pfam" id="PF18998"/>
    </source>
</evidence>
<dbReference type="Pfam" id="PF18998">
    <property type="entry name" value="Flg_new_2"/>
    <property type="match status" value="6"/>
</dbReference>
<feature type="domain" description="Bacterial repeat" evidence="1">
    <location>
        <begin position="44"/>
        <end position="91"/>
    </location>
</feature>
<keyword evidence="3" id="KW-1185">Reference proteome</keyword>
<dbReference type="InterPro" id="IPR011889">
    <property type="entry name" value="Liste_lipo_26"/>
</dbReference>
<feature type="domain" description="Bacterial repeat" evidence="1">
    <location>
        <begin position="641"/>
        <end position="678"/>
    </location>
</feature>
<dbReference type="NCBIfam" id="TIGR02167">
    <property type="entry name" value="Liste_lipo_26"/>
    <property type="match status" value="3"/>
</dbReference>
<name>A0A511QE17_9VIBR</name>
<organism evidence="2 3">
    <name type="scientific">Vibrio sagamiensis NBRC 104589</name>
    <dbReference type="NCBI Taxonomy" id="1219064"/>
    <lineage>
        <taxon>Bacteria</taxon>
        <taxon>Pseudomonadati</taxon>
        <taxon>Pseudomonadota</taxon>
        <taxon>Gammaproteobacteria</taxon>
        <taxon>Vibrionales</taxon>
        <taxon>Vibrionaceae</taxon>
        <taxon>Vibrio</taxon>
    </lineage>
</organism>
<feature type="domain" description="Bacterial repeat" evidence="1">
    <location>
        <begin position="471"/>
        <end position="531"/>
    </location>
</feature>
<comment type="caution">
    <text evidence="2">The sequence shown here is derived from an EMBL/GenBank/DDBJ whole genome shotgun (WGS) entry which is preliminary data.</text>
</comment>
<reference evidence="2 3" key="1">
    <citation type="submission" date="2019-07" db="EMBL/GenBank/DDBJ databases">
        <title>Whole genome shotgun sequence of Vibrio sagamiensis NBRC 104589.</title>
        <authorList>
            <person name="Hosoyama A."/>
            <person name="Uohara A."/>
            <person name="Ohji S."/>
            <person name="Ichikawa N."/>
        </authorList>
    </citation>
    <scope>NUCLEOTIDE SEQUENCE [LARGE SCALE GENOMIC DNA]</scope>
    <source>
        <strain evidence="2 3">NBRC 104589</strain>
    </source>
</reference>
<evidence type="ECO:0000313" key="3">
    <source>
        <dbReference type="Proteomes" id="UP000321922"/>
    </source>
</evidence>
<dbReference type="EMBL" id="BJXJ01000005">
    <property type="protein sequence ID" value="GEM74682.1"/>
    <property type="molecule type" value="Genomic_DNA"/>
</dbReference>
<dbReference type="PROSITE" id="PS51257">
    <property type="entry name" value="PROKAR_LIPOPROTEIN"/>
    <property type="match status" value="1"/>
</dbReference>
<dbReference type="Proteomes" id="UP000321922">
    <property type="component" value="Unassembled WGS sequence"/>
</dbReference>
<dbReference type="InterPro" id="IPR044060">
    <property type="entry name" value="Bacterial_rp_domain"/>
</dbReference>
<dbReference type="InterPro" id="IPR005046">
    <property type="entry name" value="DUF285"/>
</dbReference>